<reference evidence="2 3" key="1">
    <citation type="submission" date="2013-01" db="EMBL/GenBank/DDBJ databases">
        <title>The Genome Sequence of Clostridium clostridioforme 90A8.</title>
        <authorList>
            <consortium name="The Broad Institute Genome Sequencing Platform"/>
            <person name="Earl A."/>
            <person name="Ward D."/>
            <person name="Feldgarden M."/>
            <person name="Gevers D."/>
            <person name="Courvalin P."/>
            <person name="Lambert T."/>
            <person name="Walker B."/>
            <person name="Young S.K."/>
            <person name="Zeng Q."/>
            <person name="Gargeya S."/>
            <person name="Fitzgerald M."/>
            <person name="Haas B."/>
            <person name="Abouelleil A."/>
            <person name="Alvarado L."/>
            <person name="Arachchi H.M."/>
            <person name="Berlin A.M."/>
            <person name="Chapman S.B."/>
            <person name="Dewar J."/>
            <person name="Goldberg J."/>
            <person name="Griggs A."/>
            <person name="Gujja S."/>
            <person name="Hansen M."/>
            <person name="Howarth C."/>
            <person name="Imamovic A."/>
            <person name="Larimer J."/>
            <person name="McCowan C."/>
            <person name="Murphy C."/>
            <person name="Neiman D."/>
            <person name="Pearson M."/>
            <person name="Priest M."/>
            <person name="Roberts A."/>
            <person name="Saif S."/>
            <person name="Shea T."/>
            <person name="Sisk P."/>
            <person name="Sykes S."/>
            <person name="Wortman J."/>
            <person name="Nusbaum C."/>
            <person name="Birren B."/>
        </authorList>
    </citation>
    <scope>NUCLEOTIDE SEQUENCE [LARGE SCALE GENOMIC DNA]</scope>
    <source>
        <strain evidence="2 3">90A8</strain>
    </source>
</reference>
<dbReference type="HOGENOM" id="CLU_070538_0_0_9"/>
<dbReference type="Gene3D" id="2.60.120.260">
    <property type="entry name" value="Galactose-binding domain-like"/>
    <property type="match status" value="1"/>
</dbReference>
<dbReference type="SUPFAM" id="SSF49785">
    <property type="entry name" value="Galactose-binding domain-like"/>
    <property type="match status" value="1"/>
</dbReference>
<dbReference type="InterPro" id="IPR055826">
    <property type="entry name" value="DUF7402"/>
</dbReference>
<dbReference type="RefSeq" id="WP_002588388.1">
    <property type="nucleotide sequence ID" value="NZ_KB851009.1"/>
</dbReference>
<dbReference type="AlphaFoldDB" id="A0A0E2HE82"/>
<sequence length="266" mass="30600">MGMQITVKDKNDAVKAETAGREQAVLAWKGEYEEGDKIIFSFPEKNRFYIIRVDDTMDEAFIYGAGDVLVYEVPFGEGKTSYNPKSFTGERHYLTMRHARDYEIKSYRNLAKNVMDQHKSQECYPHAHANVETRGEAVFAARNAIDGVTANLSHGKWPYESWGINMKDDAQMTLEFGRPVDFDRIVLYTRADFPHDNWWKKVTFTFSDGTSETVELEKSVEPHIIRLERRGITWLTFGQLIKADDPSPFPALTQIEVYGREHEAAL</sequence>
<protein>
    <recommendedName>
        <fullName evidence="1">DUF7402 domain-containing protein</fullName>
    </recommendedName>
</protein>
<comment type="caution">
    <text evidence="2">The sequence shown here is derived from an EMBL/GenBank/DDBJ whole genome shotgun (WGS) entry which is preliminary data.</text>
</comment>
<feature type="domain" description="DUF7402" evidence="1">
    <location>
        <begin position="136"/>
        <end position="237"/>
    </location>
</feature>
<gene>
    <name evidence="2" type="ORF">HMPREF1090_01243</name>
</gene>
<name>A0A0E2HE82_9FIRM</name>
<evidence type="ECO:0000259" key="1">
    <source>
        <dbReference type="Pfam" id="PF24135"/>
    </source>
</evidence>
<evidence type="ECO:0000313" key="3">
    <source>
        <dbReference type="Proteomes" id="UP000013085"/>
    </source>
</evidence>
<dbReference type="Proteomes" id="UP000013085">
    <property type="component" value="Unassembled WGS sequence"/>
</dbReference>
<accession>A0A0E2HE82</accession>
<dbReference type="PATRIC" id="fig|999408.3.peg.1329"/>
<dbReference type="EMBL" id="AGYR01000010">
    <property type="protein sequence ID" value="ENZ18361.1"/>
    <property type="molecule type" value="Genomic_DNA"/>
</dbReference>
<dbReference type="InterPro" id="IPR008979">
    <property type="entry name" value="Galactose-bd-like_sf"/>
</dbReference>
<dbReference type="GeneID" id="57961368"/>
<evidence type="ECO:0000313" key="2">
    <source>
        <dbReference type="EMBL" id="ENZ18361.1"/>
    </source>
</evidence>
<organism evidence="2 3">
    <name type="scientific">[Clostridium] clostridioforme 90A8</name>
    <dbReference type="NCBI Taxonomy" id="999408"/>
    <lineage>
        <taxon>Bacteria</taxon>
        <taxon>Bacillati</taxon>
        <taxon>Bacillota</taxon>
        <taxon>Clostridia</taxon>
        <taxon>Lachnospirales</taxon>
        <taxon>Lachnospiraceae</taxon>
        <taxon>Enterocloster</taxon>
    </lineage>
</organism>
<proteinExistence type="predicted"/>
<dbReference type="Pfam" id="PF24135">
    <property type="entry name" value="DUF7402"/>
    <property type="match status" value="1"/>
</dbReference>